<keyword evidence="1" id="KW-0862">Zinc</keyword>
<comment type="function">
    <text evidence="1">Putative transcription activator involved in regulating light control of development.</text>
</comment>
<keyword evidence="1" id="KW-0863">Zinc-finger</keyword>
<keyword evidence="3" id="KW-1185">Reference proteome</keyword>
<proteinExistence type="inferred from homology"/>
<dbReference type="PANTHER" id="PTHR31669:SF296">
    <property type="entry name" value="PROTEIN FAR1-RELATED SEQUENCE"/>
    <property type="match status" value="1"/>
</dbReference>
<keyword evidence="1" id="KW-0479">Metal-binding</keyword>
<keyword evidence="1" id="KW-0539">Nucleus</keyword>
<dbReference type="Gramene" id="TuG1812G0500002808.01.T01">
    <property type="protein sequence ID" value="TuG1812G0500002808.01.T01"/>
    <property type="gene ID" value="TuG1812G0500002808.01"/>
</dbReference>
<evidence type="ECO:0000256" key="1">
    <source>
        <dbReference type="RuleBase" id="RU367018"/>
    </source>
</evidence>
<reference evidence="2" key="3">
    <citation type="submission" date="2022-06" db="UniProtKB">
        <authorList>
            <consortium name="EnsemblPlants"/>
        </authorList>
    </citation>
    <scope>IDENTIFICATION</scope>
</reference>
<reference evidence="3" key="1">
    <citation type="journal article" date="2013" name="Nature">
        <title>Draft genome of the wheat A-genome progenitor Triticum urartu.</title>
        <authorList>
            <person name="Ling H.Q."/>
            <person name="Zhao S."/>
            <person name="Liu D."/>
            <person name="Wang J."/>
            <person name="Sun H."/>
            <person name="Zhang C."/>
            <person name="Fan H."/>
            <person name="Li D."/>
            <person name="Dong L."/>
            <person name="Tao Y."/>
            <person name="Gao C."/>
            <person name="Wu H."/>
            <person name="Li Y."/>
            <person name="Cui Y."/>
            <person name="Guo X."/>
            <person name="Zheng S."/>
            <person name="Wang B."/>
            <person name="Yu K."/>
            <person name="Liang Q."/>
            <person name="Yang W."/>
            <person name="Lou X."/>
            <person name="Chen J."/>
            <person name="Feng M."/>
            <person name="Jian J."/>
            <person name="Zhang X."/>
            <person name="Luo G."/>
            <person name="Jiang Y."/>
            <person name="Liu J."/>
            <person name="Wang Z."/>
            <person name="Sha Y."/>
            <person name="Zhang B."/>
            <person name="Wu H."/>
            <person name="Tang D."/>
            <person name="Shen Q."/>
            <person name="Xue P."/>
            <person name="Zou S."/>
            <person name="Wang X."/>
            <person name="Liu X."/>
            <person name="Wang F."/>
            <person name="Yang Y."/>
            <person name="An X."/>
            <person name="Dong Z."/>
            <person name="Zhang K."/>
            <person name="Zhang X."/>
            <person name="Luo M.C."/>
            <person name="Dvorak J."/>
            <person name="Tong Y."/>
            <person name="Wang J."/>
            <person name="Yang H."/>
            <person name="Li Z."/>
            <person name="Wang D."/>
            <person name="Zhang A."/>
            <person name="Wang J."/>
        </authorList>
    </citation>
    <scope>NUCLEOTIDE SEQUENCE</scope>
    <source>
        <strain evidence="3">cv. G1812</strain>
    </source>
</reference>
<protein>
    <recommendedName>
        <fullName evidence="1">Protein FAR1-RELATED SEQUENCE</fullName>
    </recommendedName>
</protein>
<dbReference type="AlphaFoldDB" id="A0A8R7UIP5"/>
<dbReference type="GO" id="GO:0006355">
    <property type="term" value="P:regulation of DNA-templated transcription"/>
    <property type="evidence" value="ECO:0007669"/>
    <property type="project" value="UniProtKB-UniRule"/>
</dbReference>
<dbReference type="InterPro" id="IPR031052">
    <property type="entry name" value="FHY3/FAR1"/>
</dbReference>
<accession>A0A8R7UIP5</accession>
<dbReference type="EnsemblPlants" id="TuG1812G0500002808.01.T01">
    <property type="protein sequence ID" value="TuG1812G0500002808.01.T01"/>
    <property type="gene ID" value="TuG1812G0500002808.01"/>
</dbReference>
<comment type="similarity">
    <text evidence="1">Belongs to the FHY3/FAR1 family.</text>
</comment>
<evidence type="ECO:0000313" key="2">
    <source>
        <dbReference type="EnsemblPlants" id="TuG1812G0500002808.01.T01"/>
    </source>
</evidence>
<evidence type="ECO:0000313" key="3">
    <source>
        <dbReference type="Proteomes" id="UP000015106"/>
    </source>
</evidence>
<name>A0A8R7UIP5_TRIUA</name>
<reference evidence="2" key="2">
    <citation type="submission" date="2018-03" db="EMBL/GenBank/DDBJ databases">
        <title>The Triticum urartu genome reveals the dynamic nature of wheat genome evolution.</title>
        <authorList>
            <person name="Ling H."/>
            <person name="Ma B."/>
            <person name="Shi X."/>
            <person name="Liu H."/>
            <person name="Dong L."/>
            <person name="Sun H."/>
            <person name="Cao Y."/>
            <person name="Gao Q."/>
            <person name="Zheng S."/>
            <person name="Li Y."/>
            <person name="Yu Y."/>
            <person name="Du H."/>
            <person name="Qi M."/>
            <person name="Li Y."/>
            <person name="Yu H."/>
            <person name="Cui Y."/>
            <person name="Wang N."/>
            <person name="Chen C."/>
            <person name="Wu H."/>
            <person name="Zhao Y."/>
            <person name="Zhang J."/>
            <person name="Li Y."/>
            <person name="Zhou W."/>
            <person name="Zhang B."/>
            <person name="Hu W."/>
            <person name="Eijk M."/>
            <person name="Tang J."/>
            <person name="Witsenboer H."/>
            <person name="Zhao S."/>
            <person name="Li Z."/>
            <person name="Zhang A."/>
            <person name="Wang D."/>
            <person name="Liang C."/>
        </authorList>
    </citation>
    <scope>NUCLEOTIDE SEQUENCE [LARGE SCALE GENOMIC DNA]</scope>
    <source>
        <strain evidence="2">cv. G1812</strain>
    </source>
</reference>
<comment type="subcellular location">
    <subcellularLocation>
        <location evidence="1">Nucleus</location>
    </subcellularLocation>
</comment>
<dbReference type="GO" id="GO:0005634">
    <property type="term" value="C:nucleus"/>
    <property type="evidence" value="ECO:0007669"/>
    <property type="project" value="UniProtKB-SubCell"/>
</dbReference>
<dbReference type="GO" id="GO:0008270">
    <property type="term" value="F:zinc ion binding"/>
    <property type="evidence" value="ECO:0007669"/>
    <property type="project" value="UniProtKB-UniRule"/>
</dbReference>
<dbReference type="Proteomes" id="UP000015106">
    <property type="component" value="Chromosome 5"/>
</dbReference>
<organism evidence="2 3">
    <name type="scientific">Triticum urartu</name>
    <name type="common">Red wild einkorn</name>
    <name type="synonym">Crithodium urartu</name>
    <dbReference type="NCBI Taxonomy" id="4572"/>
    <lineage>
        <taxon>Eukaryota</taxon>
        <taxon>Viridiplantae</taxon>
        <taxon>Streptophyta</taxon>
        <taxon>Embryophyta</taxon>
        <taxon>Tracheophyta</taxon>
        <taxon>Spermatophyta</taxon>
        <taxon>Magnoliopsida</taxon>
        <taxon>Liliopsida</taxon>
        <taxon>Poales</taxon>
        <taxon>Poaceae</taxon>
        <taxon>BOP clade</taxon>
        <taxon>Pooideae</taxon>
        <taxon>Triticodae</taxon>
        <taxon>Triticeae</taxon>
        <taxon>Triticinae</taxon>
        <taxon>Triticum</taxon>
    </lineage>
</organism>
<sequence>MKSTIDEVFLNIIHRNCRWHIMKKAQEKLGKLMADDKPLNRAFKDCVGNSLTEEEFENKWWTMMDEYGQIENEHFQWLWENRKCWDPVYYMKHFFPFLQTTARSEGFNDVLKKYVNPDNSLIEFATQYTAIQEKGMVVVAKEQVDTIYKEADMYSLNPIELQMRGIYT</sequence>
<dbReference type="PANTHER" id="PTHR31669">
    <property type="entry name" value="PROTEIN FAR1-RELATED SEQUENCE 10-RELATED"/>
    <property type="match status" value="1"/>
</dbReference>